<proteinExistence type="predicted"/>
<protein>
    <submittedName>
        <fullName evidence="3">GGDEF domain-containing protein</fullName>
    </submittedName>
</protein>
<evidence type="ECO:0000259" key="2">
    <source>
        <dbReference type="PROSITE" id="PS50887"/>
    </source>
</evidence>
<dbReference type="InterPro" id="IPR000160">
    <property type="entry name" value="GGDEF_dom"/>
</dbReference>
<dbReference type="RefSeq" id="WP_170821759.1">
    <property type="nucleotide sequence ID" value="NZ_JAAOXG010000021.1"/>
</dbReference>
<feature type="transmembrane region" description="Helical" evidence="1">
    <location>
        <begin position="165"/>
        <end position="184"/>
    </location>
</feature>
<dbReference type="Proteomes" id="UP000539052">
    <property type="component" value="Unassembled WGS sequence"/>
</dbReference>
<evidence type="ECO:0000313" key="3">
    <source>
        <dbReference type="EMBL" id="NNJ30580.1"/>
    </source>
</evidence>
<keyword evidence="1" id="KW-0472">Membrane</keyword>
<feature type="transmembrane region" description="Helical" evidence="1">
    <location>
        <begin position="66"/>
        <end position="86"/>
    </location>
</feature>
<gene>
    <name evidence="3" type="ORF">G9470_12375</name>
</gene>
<dbReference type="InterPro" id="IPR029787">
    <property type="entry name" value="Nucleotide_cyclase"/>
</dbReference>
<name>A0ABX1VQ46_9FIRM</name>
<keyword evidence="1" id="KW-1133">Transmembrane helix</keyword>
<comment type="caution">
    <text evidence="3">The sequence shown here is derived from an EMBL/GenBank/DDBJ whole genome shotgun (WGS) entry which is preliminary data.</text>
</comment>
<keyword evidence="4" id="KW-1185">Reference proteome</keyword>
<dbReference type="SMART" id="SM00267">
    <property type="entry name" value="GGDEF"/>
    <property type="match status" value="1"/>
</dbReference>
<dbReference type="PROSITE" id="PS50887">
    <property type="entry name" value="GGDEF"/>
    <property type="match status" value="1"/>
</dbReference>
<dbReference type="NCBIfam" id="TIGR00254">
    <property type="entry name" value="GGDEF"/>
    <property type="match status" value="1"/>
</dbReference>
<organism evidence="3 4">
    <name type="scientific">Lacrimispora defluvii</name>
    <dbReference type="NCBI Taxonomy" id="2719233"/>
    <lineage>
        <taxon>Bacteria</taxon>
        <taxon>Bacillati</taxon>
        <taxon>Bacillota</taxon>
        <taxon>Clostridia</taxon>
        <taxon>Lachnospirales</taxon>
        <taxon>Lachnospiraceae</taxon>
        <taxon>Lacrimispora</taxon>
    </lineage>
</organism>
<feature type="transmembrane region" description="Helical" evidence="1">
    <location>
        <begin position="6"/>
        <end position="23"/>
    </location>
</feature>
<dbReference type="PANTHER" id="PTHR45138:SF9">
    <property type="entry name" value="DIGUANYLATE CYCLASE DGCM-RELATED"/>
    <property type="match status" value="1"/>
</dbReference>
<keyword evidence="1" id="KW-0812">Transmembrane</keyword>
<feature type="transmembrane region" description="Helical" evidence="1">
    <location>
        <begin position="123"/>
        <end position="145"/>
    </location>
</feature>
<evidence type="ECO:0000313" key="4">
    <source>
        <dbReference type="Proteomes" id="UP000539052"/>
    </source>
</evidence>
<dbReference type="Pfam" id="PF00990">
    <property type="entry name" value="GGDEF"/>
    <property type="match status" value="1"/>
</dbReference>
<dbReference type="EMBL" id="JAAOXG010000021">
    <property type="protein sequence ID" value="NNJ30580.1"/>
    <property type="molecule type" value="Genomic_DNA"/>
</dbReference>
<dbReference type="InterPro" id="IPR050469">
    <property type="entry name" value="Diguanylate_Cyclase"/>
</dbReference>
<dbReference type="Gene3D" id="3.30.70.270">
    <property type="match status" value="1"/>
</dbReference>
<dbReference type="SUPFAM" id="SSF55073">
    <property type="entry name" value="Nucleotide cyclase"/>
    <property type="match status" value="1"/>
</dbReference>
<dbReference type="PANTHER" id="PTHR45138">
    <property type="entry name" value="REGULATORY COMPONENTS OF SENSORY TRANSDUCTION SYSTEM"/>
    <property type="match status" value="1"/>
</dbReference>
<feature type="transmembrane region" description="Helical" evidence="1">
    <location>
        <begin position="35"/>
        <end position="54"/>
    </location>
</feature>
<reference evidence="3 4" key="1">
    <citation type="submission" date="2020-03" db="EMBL/GenBank/DDBJ databases">
        <title>Genome Sequence of industrial isolate, B5A.</title>
        <authorList>
            <person name="Sharma S."/>
            <person name="Patil P.B."/>
            <person name="Korpole S."/>
        </authorList>
    </citation>
    <scope>NUCLEOTIDE SEQUENCE [LARGE SCALE GENOMIC DNA]</scope>
    <source>
        <strain evidence="3 4">PI-S10-B5A</strain>
    </source>
</reference>
<dbReference type="CDD" id="cd01949">
    <property type="entry name" value="GGDEF"/>
    <property type="match status" value="1"/>
</dbReference>
<feature type="domain" description="GGDEF" evidence="2">
    <location>
        <begin position="361"/>
        <end position="495"/>
    </location>
</feature>
<feature type="transmembrane region" description="Helical" evidence="1">
    <location>
        <begin position="93"/>
        <end position="111"/>
    </location>
</feature>
<feature type="transmembrane region" description="Helical" evidence="1">
    <location>
        <begin position="196"/>
        <end position="218"/>
    </location>
</feature>
<dbReference type="InterPro" id="IPR035965">
    <property type="entry name" value="PAS-like_dom_sf"/>
</dbReference>
<dbReference type="InterPro" id="IPR043128">
    <property type="entry name" value="Rev_trsase/Diguanyl_cyclase"/>
</dbReference>
<sequence>MIQFIIFAIIYGIMMFIWSFVFLNKSNDKVNQSFLYFISLIILWMVLSLCSSYSNSSVFVLALKTVYWISMMNLAVAFLLFVYRLLQKRLDAAFYISVSINTLTILARYLFPIDYSDPTFWRLSLPVVAPIMATVFTLPAVYALFLITRNYCSTKDQRQKVQLKYIFLGVGLACLTSVISEYILPAKFHLDIGLSFMYVAILIFIACIFVSIMKYKLLNMRSEYIYRKVLLSSSDGIILVNKNRRIICVNDAAKGILRNDDIGTGDYIAEYIPGYAYEPNYKQHEVNIHTADGEVCLSITQYPIEPEDRNSAKLITITDVTSMKQKIDLLVEQSSTDPMTGFYNKQYFIEQYCNSPEHTDTELSLLFVDIDDFKSINDLYGHIVGDKVLEALAACVRKSIRSDSKAVRFGGDEFIILLENTSADDAYHVAERIRVNVNNLDISRYVPDMQLSLSIGVANSLMLGMNSVSSLIKKADTAMYRSKRDGKNQVTIITE</sequence>
<evidence type="ECO:0000256" key="1">
    <source>
        <dbReference type="SAM" id="Phobius"/>
    </source>
</evidence>
<dbReference type="SUPFAM" id="SSF55785">
    <property type="entry name" value="PYP-like sensor domain (PAS domain)"/>
    <property type="match status" value="1"/>
</dbReference>
<accession>A0ABX1VQ46</accession>